<feature type="compositionally biased region" description="Low complexity" evidence="1">
    <location>
        <begin position="724"/>
        <end position="744"/>
    </location>
</feature>
<keyword evidence="2" id="KW-0472">Membrane</keyword>
<keyword evidence="4" id="KW-0012">Acyltransferase</keyword>
<evidence type="ECO:0000259" key="3">
    <source>
        <dbReference type="SMART" id="SM00563"/>
    </source>
</evidence>
<keyword evidence="4" id="KW-0808">Transferase</keyword>
<dbReference type="GO" id="GO:0004366">
    <property type="term" value="F:glycerol-3-phosphate O-acyltransferase activity"/>
    <property type="evidence" value="ECO:0007669"/>
    <property type="project" value="TreeGrafter"/>
</dbReference>
<dbReference type="SMART" id="SM00563">
    <property type="entry name" value="PlsC"/>
    <property type="match status" value="1"/>
</dbReference>
<gene>
    <name evidence="4" type="ORF">SPI_05743</name>
</gene>
<dbReference type="PANTHER" id="PTHR31605">
    <property type="entry name" value="GLYCEROL-3-PHOSPHATE O-ACYLTRANSFERASE 1"/>
    <property type="match status" value="1"/>
</dbReference>
<feature type="compositionally biased region" description="Low complexity" evidence="1">
    <location>
        <begin position="699"/>
        <end position="712"/>
    </location>
</feature>
<feature type="region of interest" description="Disordered" evidence="1">
    <location>
        <begin position="790"/>
        <end position="822"/>
    </location>
</feature>
<dbReference type="PANTHER" id="PTHR31605:SF0">
    <property type="entry name" value="GLYCEROL-3-PHOSPHATE O-ACYLTRANSFERASE 1"/>
    <property type="match status" value="1"/>
</dbReference>
<dbReference type="GO" id="GO:0016287">
    <property type="term" value="F:glycerone-phosphate O-acyltransferase activity"/>
    <property type="evidence" value="ECO:0007669"/>
    <property type="project" value="TreeGrafter"/>
</dbReference>
<dbReference type="STRING" id="1081102.A0A167SED9"/>
<dbReference type="GO" id="GO:0008654">
    <property type="term" value="P:phospholipid biosynthetic process"/>
    <property type="evidence" value="ECO:0007669"/>
    <property type="project" value="TreeGrafter"/>
</dbReference>
<evidence type="ECO:0000256" key="2">
    <source>
        <dbReference type="SAM" id="Phobius"/>
    </source>
</evidence>
<keyword evidence="2" id="KW-0812">Transmembrane</keyword>
<feature type="compositionally biased region" description="Acidic residues" evidence="1">
    <location>
        <begin position="875"/>
        <end position="895"/>
    </location>
</feature>
<evidence type="ECO:0000313" key="5">
    <source>
        <dbReference type="Proteomes" id="UP000076874"/>
    </source>
</evidence>
<name>A0A167SED9_9HYPO</name>
<feature type="transmembrane region" description="Helical" evidence="2">
    <location>
        <begin position="588"/>
        <end position="609"/>
    </location>
</feature>
<accession>A0A167SED9</accession>
<sequence>MPEDEANIAVAAMASAPKQPKYQIKKHDSDAEKGEAGGSSVTDEKTPLLPQQQQQAPGGSQPPAKREKEFYPMSNWKYDTFLWTMSVLVDLFFREVHPRGSWKVPRQGPVLFVAAPHANQFVDALILQRTLRNESKRRVSLLVAQKSVHGFIGWASRQVGAVPVGRAQDSAKPATGTIYLPDPVGDPTLVRGIGTRFDKEAEVNGMVFLPSVKGQSGSSVDIAEIRSATELRLKRPFTGRTPIVQLTGRPDAVDDEGHFLDKSGPAIVNDIGFQGTKYKLAPHIDQTKVYHAVFNRLRDGGCVGIFPEGGSHDRPGLLPLKAGVAIMALGTLAETPDCGLKIVPVGMNYFHAHKFRSRAVVEFGPPFEVPPELVTMYKQGQRRDAIAQLLDMVHQALAAVTVSTPDYDTLMLIQAARRLYNPTGKKLPLPIVVELNRRLAIGFDKFKDDPRLRAVQAAVNDYNRQLRYLNIRDHQVVYARMPWWKVVALFVWRLAQLIVLSVAVLPGLLLFSPIFVATKLYSRRKAAEALAGSSVKIQGRDVMATWKLLVAMALAPVLYNAYCVLFVIKFGSDRLWGYVPAWASEAPWWLVFLTGWIVFPAITFAALRFGEVGMDIVKSLRPLVLCMNPSSSNSIHRLRARRAELQTQVTDLINTLGPELFPDFAHKRLVKMPLPATGDAGGNEDGPLVASPQGPPSPTTTTATTVPGTSSGQHISYAPGAGTGAASKQHAAAAPTAAAAAAAAGRRRTDSELSNGSHTTTTTSTLYGRAIPYNESFSNIGQVGMFATRPPSRAQSLSDSRTHSQSHSRSRSQSRSSSSGGAFGSAAFPVSAFTTLDSSEGFAEASKKIREAMRERGELRRRQSNQASHGFTLIPDEDENEDEDENDEQEADTSSDEGKKNV</sequence>
<organism evidence="4 5">
    <name type="scientific">Niveomyces insectorum RCEF 264</name>
    <dbReference type="NCBI Taxonomy" id="1081102"/>
    <lineage>
        <taxon>Eukaryota</taxon>
        <taxon>Fungi</taxon>
        <taxon>Dikarya</taxon>
        <taxon>Ascomycota</taxon>
        <taxon>Pezizomycotina</taxon>
        <taxon>Sordariomycetes</taxon>
        <taxon>Hypocreomycetidae</taxon>
        <taxon>Hypocreales</taxon>
        <taxon>Cordycipitaceae</taxon>
        <taxon>Niveomyces</taxon>
    </lineage>
</organism>
<dbReference type="AlphaFoldDB" id="A0A167SED9"/>
<dbReference type="EMBL" id="AZHD01000010">
    <property type="protein sequence ID" value="OAA59545.1"/>
    <property type="molecule type" value="Genomic_DNA"/>
</dbReference>
<evidence type="ECO:0000256" key="1">
    <source>
        <dbReference type="SAM" id="MobiDB-lite"/>
    </source>
</evidence>
<feature type="transmembrane region" description="Helical" evidence="2">
    <location>
        <begin position="548"/>
        <end position="568"/>
    </location>
</feature>
<dbReference type="Proteomes" id="UP000076874">
    <property type="component" value="Unassembled WGS sequence"/>
</dbReference>
<dbReference type="Pfam" id="PF01553">
    <property type="entry name" value="Acyltransferase"/>
    <property type="match status" value="1"/>
</dbReference>
<feature type="compositionally biased region" description="Low complexity" evidence="1">
    <location>
        <begin position="47"/>
        <end position="63"/>
    </location>
</feature>
<dbReference type="InterPro" id="IPR002123">
    <property type="entry name" value="Plipid/glycerol_acylTrfase"/>
</dbReference>
<reference evidence="4 5" key="1">
    <citation type="journal article" date="2016" name="Genome Biol. Evol.">
        <title>Divergent and convergent evolution of fungal pathogenicity.</title>
        <authorList>
            <person name="Shang Y."/>
            <person name="Xiao G."/>
            <person name="Zheng P."/>
            <person name="Cen K."/>
            <person name="Zhan S."/>
            <person name="Wang C."/>
        </authorList>
    </citation>
    <scope>NUCLEOTIDE SEQUENCE [LARGE SCALE GENOMIC DNA]</scope>
    <source>
        <strain evidence="4 5">RCEF 264</strain>
    </source>
</reference>
<feature type="region of interest" description="Disordered" evidence="1">
    <location>
        <begin position="854"/>
        <end position="902"/>
    </location>
</feature>
<evidence type="ECO:0000313" key="4">
    <source>
        <dbReference type="EMBL" id="OAA59545.1"/>
    </source>
</evidence>
<comment type="caution">
    <text evidence="4">The sequence shown here is derived from an EMBL/GenBank/DDBJ whole genome shotgun (WGS) entry which is preliminary data.</text>
</comment>
<dbReference type="InterPro" id="IPR052744">
    <property type="entry name" value="GPAT/DAPAT"/>
</dbReference>
<feature type="region of interest" description="Disordered" evidence="1">
    <location>
        <begin position="675"/>
        <end position="767"/>
    </location>
</feature>
<keyword evidence="5" id="KW-1185">Reference proteome</keyword>
<proteinExistence type="predicted"/>
<feature type="region of interest" description="Disordered" evidence="1">
    <location>
        <begin position="12"/>
        <end position="67"/>
    </location>
</feature>
<feature type="domain" description="Phospholipid/glycerol acyltransferase" evidence="3">
    <location>
        <begin position="111"/>
        <end position="350"/>
    </location>
</feature>
<dbReference type="OrthoDB" id="2427554at2759"/>
<feature type="compositionally biased region" description="Basic and acidic residues" evidence="1">
    <location>
        <begin position="25"/>
        <end position="35"/>
    </location>
</feature>
<protein>
    <submittedName>
        <fullName evidence="4">Glycerol-3-phosphate acyltransferase</fullName>
    </submittedName>
</protein>
<keyword evidence="2" id="KW-1133">Transmembrane helix</keyword>
<feature type="transmembrane region" description="Helical" evidence="2">
    <location>
        <begin position="490"/>
        <end position="516"/>
    </location>
</feature>